<comment type="cofactor">
    <cofactor evidence="1">
        <name>Mn(2+)</name>
        <dbReference type="ChEBI" id="CHEBI:29035"/>
    </cofactor>
</comment>
<evidence type="ECO:0000256" key="5">
    <source>
        <dbReference type="ARBA" id="ARBA00022842"/>
    </source>
</evidence>
<comment type="cofactor">
    <cofactor evidence="2">
        <name>Mg(2+)</name>
        <dbReference type="ChEBI" id="CHEBI:18420"/>
    </cofactor>
</comment>
<gene>
    <name evidence="8" type="ordered locus">MAV_3905</name>
</gene>
<evidence type="ECO:0000256" key="6">
    <source>
        <dbReference type="ARBA" id="ARBA00023211"/>
    </source>
</evidence>
<sequence>MTSPEEAPLVPRPAATVMLVREAPTGLKVFLMRRHSRMEFAAGVMVFPGGGVDERDRNADLGGLGAWAGPPPQWWAQRFGIEPDLAEALVCAAARETFEESGVLFAGPAGAPDSIVGDASVYRDARRALADGTLSFADFLRTEKLELRSDLLRPWANWVTPEAERTRRYDTYFFVGALPQGQRADGQNTESDRAGWTTPEAALEDFSAGRTFLLPPTWTQLDSLAGRTVADVLAVQRQIAPVQPHVEIRGDNWVFEFFDSDRYHRAREAGGLGWRH</sequence>
<accession>A0A0H3A3L9</accession>
<organism evidence="8 9">
    <name type="scientific">Mycobacterium avium (strain 104)</name>
    <dbReference type="NCBI Taxonomy" id="243243"/>
    <lineage>
        <taxon>Bacteria</taxon>
        <taxon>Bacillati</taxon>
        <taxon>Actinomycetota</taxon>
        <taxon>Actinomycetes</taxon>
        <taxon>Mycobacteriales</taxon>
        <taxon>Mycobacteriaceae</taxon>
        <taxon>Mycobacterium</taxon>
        <taxon>Mycobacterium avium complex (MAC)</taxon>
    </lineage>
</organism>
<name>A0A0H3A3L9_MYCA1</name>
<keyword evidence="5" id="KW-0460">Magnesium</keyword>
<dbReference type="PANTHER" id="PTHR12318">
    <property type="entry name" value="TESTOSTERONE-REGULATED PROTEIN RP2"/>
    <property type="match status" value="1"/>
</dbReference>
<dbReference type="PANTHER" id="PTHR12318:SF0">
    <property type="entry name" value="ACYL-COENZYME A DIPHOSPHATASE NUDT19"/>
    <property type="match status" value="1"/>
</dbReference>
<dbReference type="InterPro" id="IPR000086">
    <property type="entry name" value="NUDIX_hydrolase_dom"/>
</dbReference>
<dbReference type="Gene3D" id="3.90.79.10">
    <property type="entry name" value="Nucleoside Triphosphate Pyrophosphohydrolase"/>
    <property type="match status" value="1"/>
</dbReference>
<dbReference type="InterPro" id="IPR015797">
    <property type="entry name" value="NUDIX_hydrolase-like_dom_sf"/>
</dbReference>
<keyword evidence="3" id="KW-0479">Metal-binding</keyword>
<dbReference type="PROSITE" id="PS51462">
    <property type="entry name" value="NUDIX"/>
    <property type="match status" value="1"/>
</dbReference>
<evidence type="ECO:0000313" key="8">
    <source>
        <dbReference type="EMBL" id="ABK68556.1"/>
    </source>
</evidence>
<dbReference type="Proteomes" id="UP000001574">
    <property type="component" value="Chromosome"/>
</dbReference>
<evidence type="ECO:0000256" key="1">
    <source>
        <dbReference type="ARBA" id="ARBA00001936"/>
    </source>
</evidence>
<keyword evidence="6" id="KW-0464">Manganese</keyword>
<dbReference type="InterPro" id="IPR039121">
    <property type="entry name" value="NUDT19"/>
</dbReference>
<keyword evidence="4 8" id="KW-0378">Hydrolase</keyword>
<evidence type="ECO:0000256" key="3">
    <source>
        <dbReference type="ARBA" id="ARBA00022723"/>
    </source>
</evidence>
<dbReference type="HOGENOM" id="CLU_059078_0_0_11"/>
<dbReference type="KEGG" id="mav:MAV_3905"/>
<evidence type="ECO:0000256" key="2">
    <source>
        <dbReference type="ARBA" id="ARBA00001946"/>
    </source>
</evidence>
<dbReference type="EMBL" id="CP000479">
    <property type="protein sequence ID" value="ABK68556.1"/>
    <property type="molecule type" value="Genomic_DNA"/>
</dbReference>
<protein>
    <submittedName>
        <fullName evidence="8">Hydrolase, nudix family protein, putative</fullName>
    </submittedName>
</protein>
<reference evidence="8 9" key="1">
    <citation type="submission" date="2006-10" db="EMBL/GenBank/DDBJ databases">
        <authorList>
            <person name="Fleischmann R.D."/>
            <person name="Dodson R.J."/>
            <person name="Haft D.H."/>
            <person name="Merkel J.S."/>
            <person name="Nelson W.C."/>
            <person name="Fraser C.M."/>
        </authorList>
    </citation>
    <scope>NUCLEOTIDE SEQUENCE [LARGE SCALE GENOMIC DNA]</scope>
    <source>
        <strain evidence="8 9">104</strain>
    </source>
</reference>
<evidence type="ECO:0000313" key="9">
    <source>
        <dbReference type="Proteomes" id="UP000001574"/>
    </source>
</evidence>
<dbReference type="GO" id="GO:0046872">
    <property type="term" value="F:metal ion binding"/>
    <property type="evidence" value="ECO:0007669"/>
    <property type="project" value="UniProtKB-KW"/>
</dbReference>
<dbReference type="SUPFAM" id="SSF55811">
    <property type="entry name" value="Nudix"/>
    <property type="match status" value="1"/>
</dbReference>
<dbReference type="GO" id="GO:0016818">
    <property type="term" value="F:hydrolase activity, acting on acid anhydrides, in phosphorus-containing anhydrides"/>
    <property type="evidence" value="ECO:0007669"/>
    <property type="project" value="InterPro"/>
</dbReference>
<proteinExistence type="predicted"/>
<dbReference type="CDD" id="cd18870">
    <property type="entry name" value="NUDIX_AcylCoAdiphos_Nudt19"/>
    <property type="match status" value="1"/>
</dbReference>
<dbReference type="RefSeq" id="WP_011725745.1">
    <property type="nucleotide sequence ID" value="NC_008595.1"/>
</dbReference>
<feature type="domain" description="Nudix hydrolase" evidence="7">
    <location>
        <begin position="10"/>
        <end position="219"/>
    </location>
</feature>
<dbReference type="AlphaFoldDB" id="A0A0H3A3L9"/>
<evidence type="ECO:0000256" key="4">
    <source>
        <dbReference type="ARBA" id="ARBA00022801"/>
    </source>
</evidence>
<evidence type="ECO:0000259" key="7">
    <source>
        <dbReference type="PROSITE" id="PS51462"/>
    </source>
</evidence>